<dbReference type="CDD" id="cd10292">
    <property type="entry name" value="GST_C_YghU_like"/>
    <property type="match status" value="1"/>
</dbReference>
<dbReference type="SFLD" id="SFLDG01151">
    <property type="entry name" value="Main.2:_Nu-like"/>
    <property type="match status" value="1"/>
</dbReference>
<dbReference type="InterPro" id="IPR004045">
    <property type="entry name" value="Glutathione_S-Trfase_N"/>
</dbReference>
<protein>
    <submittedName>
        <fullName evidence="4">Disulfide-bond oxidoreductase YghU</fullName>
        <ecNumber evidence="4">1.8.4.-</ecNumber>
    </submittedName>
</protein>
<dbReference type="SFLD" id="SFLDS00019">
    <property type="entry name" value="Glutathione_Transferase_(cytos"/>
    <property type="match status" value="1"/>
</dbReference>
<gene>
    <name evidence="4" type="primary">yghU</name>
    <name evidence="4" type="ORF">SHM7688_03367</name>
</gene>
<dbReference type="SFLD" id="SFLDG00358">
    <property type="entry name" value="Main_(cytGST)"/>
    <property type="match status" value="1"/>
</dbReference>
<feature type="compositionally biased region" description="Basic and acidic residues" evidence="1">
    <location>
        <begin position="265"/>
        <end position="289"/>
    </location>
</feature>
<dbReference type="InterPro" id="IPR036249">
    <property type="entry name" value="Thioredoxin-like_sf"/>
</dbReference>
<name>A0A0P1ETH5_9RHOB</name>
<evidence type="ECO:0000259" key="3">
    <source>
        <dbReference type="PROSITE" id="PS50405"/>
    </source>
</evidence>
<dbReference type="PANTHER" id="PTHR44051">
    <property type="entry name" value="GLUTATHIONE S-TRANSFERASE-RELATED"/>
    <property type="match status" value="1"/>
</dbReference>
<dbReference type="GO" id="GO:0016491">
    <property type="term" value="F:oxidoreductase activity"/>
    <property type="evidence" value="ECO:0007669"/>
    <property type="project" value="UniProtKB-KW"/>
</dbReference>
<dbReference type="STRING" id="321267.SHM7688_03367"/>
<proteinExistence type="predicted"/>
<dbReference type="Gene3D" id="1.20.1050.10">
    <property type="match status" value="1"/>
</dbReference>
<dbReference type="Gene3D" id="3.40.30.10">
    <property type="entry name" value="Glutaredoxin"/>
    <property type="match status" value="1"/>
</dbReference>
<feature type="domain" description="GST C-terminal" evidence="3">
    <location>
        <begin position="134"/>
        <end position="267"/>
    </location>
</feature>
<feature type="region of interest" description="Disordered" evidence="1">
    <location>
        <begin position="255"/>
        <end position="289"/>
    </location>
</feature>
<dbReference type="NCBIfam" id="NF008731">
    <property type="entry name" value="PRK11752.1"/>
    <property type="match status" value="1"/>
</dbReference>
<dbReference type="PROSITE" id="PS50405">
    <property type="entry name" value="GST_CTER"/>
    <property type="match status" value="1"/>
</dbReference>
<dbReference type="Proteomes" id="UP000054823">
    <property type="component" value="Unassembled WGS sequence"/>
</dbReference>
<dbReference type="InterPro" id="IPR040079">
    <property type="entry name" value="Glutathione_S-Trfase"/>
</dbReference>
<evidence type="ECO:0000256" key="1">
    <source>
        <dbReference type="SAM" id="MobiDB-lite"/>
    </source>
</evidence>
<dbReference type="EMBL" id="CYPW01000032">
    <property type="protein sequence ID" value="CUH53898.1"/>
    <property type="molecule type" value="Genomic_DNA"/>
</dbReference>
<sequence length="289" mass="32678">MTDSYTPPKVWTWESKSGGQFANINRPIAGPTHDKTLTRGAHPFQLYSLATPNGVKVTVMFEELLAAGHSGAEYDAYLINIGEGDQFGSGFVDVNPNSKIPALMDLSGEDEVRVFESGAILLHLAEKFDAFLGPKEKRAEMLSWLFWQMGSAPYLGGGFGHFYAYAPEKWEYPINRFAMETKRQLDVLDRQLADNRYIAGDEYTIADIAIWSWYGALVLGRLYNAAEFLDVESYSHVQRWAKEINDRPAVKRGVKVNRSWGEPEQQLRERHSAEDFDTRTQDKLAPEAE</sequence>
<dbReference type="EC" id="1.8.4.-" evidence="4"/>
<dbReference type="CDD" id="cd03048">
    <property type="entry name" value="GST_N_Ure2p_like"/>
    <property type="match status" value="1"/>
</dbReference>
<dbReference type="PROSITE" id="PS50404">
    <property type="entry name" value="GST_NTER"/>
    <property type="match status" value="1"/>
</dbReference>
<reference evidence="4 5" key="1">
    <citation type="submission" date="2015-09" db="EMBL/GenBank/DDBJ databases">
        <authorList>
            <consortium name="Swine Surveillance"/>
        </authorList>
    </citation>
    <scope>NUCLEOTIDE SEQUENCE [LARGE SCALE GENOMIC DNA]</scope>
    <source>
        <strain evidence="4 5">CECT 7688</strain>
    </source>
</reference>
<dbReference type="RefSeq" id="WP_058241065.1">
    <property type="nucleotide sequence ID" value="NZ_CYPW01000032.1"/>
</dbReference>
<accession>A0A0P1ETH5</accession>
<dbReference type="SUPFAM" id="SSF47616">
    <property type="entry name" value="GST C-terminal domain-like"/>
    <property type="match status" value="1"/>
</dbReference>
<organism evidence="4 5">
    <name type="scientific">Shimia marina</name>
    <dbReference type="NCBI Taxonomy" id="321267"/>
    <lineage>
        <taxon>Bacteria</taxon>
        <taxon>Pseudomonadati</taxon>
        <taxon>Pseudomonadota</taxon>
        <taxon>Alphaproteobacteria</taxon>
        <taxon>Rhodobacterales</taxon>
        <taxon>Roseobacteraceae</taxon>
    </lineage>
</organism>
<dbReference type="SUPFAM" id="SSF52833">
    <property type="entry name" value="Thioredoxin-like"/>
    <property type="match status" value="1"/>
</dbReference>
<evidence type="ECO:0000313" key="4">
    <source>
        <dbReference type="EMBL" id="CUH53898.1"/>
    </source>
</evidence>
<keyword evidence="4" id="KW-0560">Oxidoreductase</keyword>
<feature type="domain" description="GST N-terminal" evidence="2">
    <location>
        <begin position="45"/>
        <end position="132"/>
    </location>
</feature>
<dbReference type="PANTHER" id="PTHR44051:SF22">
    <property type="entry name" value="DISULFIDE-BOND OXIDOREDUCTASE YGHU"/>
    <property type="match status" value="1"/>
</dbReference>
<dbReference type="InterPro" id="IPR010987">
    <property type="entry name" value="Glutathione-S-Trfase_C-like"/>
</dbReference>
<dbReference type="InterPro" id="IPR036282">
    <property type="entry name" value="Glutathione-S-Trfase_C_sf"/>
</dbReference>
<dbReference type="Pfam" id="PF13410">
    <property type="entry name" value="GST_C_2"/>
    <property type="match status" value="1"/>
</dbReference>
<keyword evidence="5" id="KW-1185">Reference proteome</keyword>
<dbReference type="AlphaFoldDB" id="A0A0P1ETH5"/>
<evidence type="ECO:0000259" key="2">
    <source>
        <dbReference type="PROSITE" id="PS50404"/>
    </source>
</evidence>
<evidence type="ECO:0000313" key="5">
    <source>
        <dbReference type="Proteomes" id="UP000054823"/>
    </source>
</evidence>
<dbReference type="OrthoDB" id="9803562at2"/>
<dbReference type="Pfam" id="PF02798">
    <property type="entry name" value="GST_N"/>
    <property type="match status" value="1"/>
</dbReference>